<keyword evidence="3" id="KW-1185">Reference proteome</keyword>
<dbReference type="Proteomes" id="UP000827284">
    <property type="component" value="Unassembled WGS sequence"/>
</dbReference>
<evidence type="ECO:0000256" key="1">
    <source>
        <dbReference type="SAM" id="MobiDB-lite"/>
    </source>
</evidence>
<accession>A0A9P3H860</accession>
<evidence type="ECO:0000313" key="3">
    <source>
        <dbReference type="Proteomes" id="UP000827284"/>
    </source>
</evidence>
<feature type="compositionally biased region" description="Polar residues" evidence="1">
    <location>
        <begin position="113"/>
        <end position="130"/>
    </location>
</feature>
<gene>
    <name evidence="2" type="ORF">EMPS_04159</name>
</gene>
<sequence>MTQPPFNFQPPLGPGSTFKPAPNSHVKNLIFQFESPPGTSTDATRLANHPQHGNLPFQSSNLGSSAPPQSNNQSASVPPQFFSQGSGILSESLGQGPGASPQSISYTGVPPQSFIQSSSGVLDTNKNPTMNHLLDLNDYKKQQELRDQGEIDGGDESGESEDDEEDPKAGSAIDDQETPKVKRRPRGQYRKYTDKHWERTLNDLTENFGQISMTAAAKKYGINGKTGRTKLSAYMENPNEDFPTNKPRGGGCGRPKLLQEEHTKFILDFFGNDPEKDVVVLLQWVGDRS</sequence>
<organism evidence="2 3">
    <name type="scientific">Entomortierella parvispora</name>
    <dbReference type="NCBI Taxonomy" id="205924"/>
    <lineage>
        <taxon>Eukaryota</taxon>
        <taxon>Fungi</taxon>
        <taxon>Fungi incertae sedis</taxon>
        <taxon>Mucoromycota</taxon>
        <taxon>Mortierellomycotina</taxon>
        <taxon>Mortierellomycetes</taxon>
        <taxon>Mortierellales</taxon>
        <taxon>Mortierellaceae</taxon>
        <taxon>Entomortierella</taxon>
    </lineage>
</organism>
<feature type="region of interest" description="Disordered" evidence="1">
    <location>
        <begin position="1"/>
        <end position="194"/>
    </location>
</feature>
<dbReference type="AlphaFoldDB" id="A0A9P3H860"/>
<dbReference type="EMBL" id="BQFW01000006">
    <property type="protein sequence ID" value="GJJ71802.1"/>
    <property type="molecule type" value="Genomic_DNA"/>
</dbReference>
<dbReference type="OrthoDB" id="2209929at2759"/>
<name>A0A9P3H860_9FUNG</name>
<reference evidence="2" key="1">
    <citation type="submission" date="2021-11" db="EMBL/GenBank/DDBJ databases">
        <authorList>
            <person name="Herlambang A."/>
            <person name="Guo Y."/>
            <person name="Takashima Y."/>
            <person name="Nishizawa T."/>
        </authorList>
    </citation>
    <scope>NUCLEOTIDE SEQUENCE</scope>
    <source>
        <strain evidence="2">E1425</strain>
    </source>
</reference>
<feature type="compositionally biased region" description="Acidic residues" evidence="1">
    <location>
        <begin position="150"/>
        <end position="166"/>
    </location>
</feature>
<protein>
    <submittedName>
        <fullName evidence="2">Uncharacterized protein</fullName>
    </submittedName>
</protein>
<reference evidence="2" key="2">
    <citation type="journal article" date="2022" name="Microbiol. Resour. Announc.">
        <title>Whole-Genome Sequence of Entomortierella parvispora E1425, a Mucoromycotan Fungus Associated with Burkholderiaceae-Related Endosymbiotic Bacteria.</title>
        <authorList>
            <person name="Herlambang A."/>
            <person name="Guo Y."/>
            <person name="Takashima Y."/>
            <person name="Narisawa K."/>
            <person name="Ohta H."/>
            <person name="Nishizawa T."/>
        </authorList>
    </citation>
    <scope>NUCLEOTIDE SEQUENCE</scope>
    <source>
        <strain evidence="2">E1425</strain>
    </source>
</reference>
<proteinExistence type="predicted"/>
<feature type="compositionally biased region" description="Basic and acidic residues" evidence="1">
    <location>
        <begin position="135"/>
        <end position="149"/>
    </location>
</feature>
<evidence type="ECO:0000313" key="2">
    <source>
        <dbReference type="EMBL" id="GJJ71802.1"/>
    </source>
</evidence>
<comment type="caution">
    <text evidence="2">The sequence shown here is derived from an EMBL/GenBank/DDBJ whole genome shotgun (WGS) entry which is preliminary data.</text>
</comment>
<feature type="compositionally biased region" description="Polar residues" evidence="1">
    <location>
        <begin position="56"/>
        <end position="93"/>
    </location>
</feature>